<dbReference type="EMBL" id="MN739799">
    <property type="protein sequence ID" value="QHT26614.1"/>
    <property type="molecule type" value="Genomic_DNA"/>
</dbReference>
<dbReference type="Gene3D" id="3.40.50.620">
    <property type="entry name" value="HUPs"/>
    <property type="match status" value="1"/>
</dbReference>
<dbReference type="InterPro" id="IPR004821">
    <property type="entry name" value="Cyt_trans-like"/>
</dbReference>
<evidence type="ECO:0000313" key="3">
    <source>
        <dbReference type="EMBL" id="QHT26614.1"/>
    </source>
</evidence>
<accession>A0A6C0EBZ3</accession>
<reference evidence="3" key="1">
    <citation type="journal article" date="2020" name="Nature">
        <title>Giant virus diversity and host interactions through global metagenomics.</title>
        <authorList>
            <person name="Schulz F."/>
            <person name="Roux S."/>
            <person name="Paez-Espino D."/>
            <person name="Jungbluth S."/>
            <person name="Walsh D.A."/>
            <person name="Denef V.J."/>
            <person name="McMahon K.D."/>
            <person name="Konstantinidis K.T."/>
            <person name="Eloe-Fadrosh E.A."/>
            <person name="Kyrpides N.C."/>
            <person name="Woyke T."/>
        </authorList>
    </citation>
    <scope>NUCLEOTIDE SEQUENCE</scope>
    <source>
        <strain evidence="3">GVMAG-M-3300023179-2</strain>
    </source>
</reference>
<evidence type="ECO:0000256" key="1">
    <source>
        <dbReference type="ARBA" id="ARBA00026101"/>
    </source>
</evidence>
<dbReference type="NCBIfam" id="TIGR00125">
    <property type="entry name" value="cyt_tran_rel"/>
    <property type="match status" value="1"/>
</dbReference>
<proteinExistence type="predicted"/>
<dbReference type="UniPathway" id="UPA00558">
    <property type="reaction ID" value="UER00742"/>
</dbReference>
<dbReference type="InterPro" id="IPR014729">
    <property type="entry name" value="Rossmann-like_a/b/a_fold"/>
</dbReference>
<organism evidence="3">
    <name type="scientific">viral metagenome</name>
    <dbReference type="NCBI Taxonomy" id="1070528"/>
    <lineage>
        <taxon>unclassified sequences</taxon>
        <taxon>metagenomes</taxon>
        <taxon>organismal metagenomes</taxon>
    </lineage>
</organism>
<dbReference type="GO" id="GO:0004105">
    <property type="term" value="F:choline-phosphate cytidylyltransferase activity"/>
    <property type="evidence" value="ECO:0007669"/>
    <property type="project" value="UniProtKB-EC"/>
</dbReference>
<name>A0A6C0EBZ3_9ZZZZ</name>
<evidence type="ECO:0000259" key="2">
    <source>
        <dbReference type="Pfam" id="PF01467"/>
    </source>
</evidence>
<dbReference type="GO" id="GO:0031210">
    <property type="term" value="F:phosphatidylcholine binding"/>
    <property type="evidence" value="ECO:0007669"/>
    <property type="project" value="TreeGrafter"/>
</dbReference>
<dbReference type="AlphaFoldDB" id="A0A6C0EBZ3"/>
<dbReference type="PANTHER" id="PTHR10739">
    <property type="entry name" value="CYTIDYLYLTRANSFERASE"/>
    <property type="match status" value="1"/>
</dbReference>
<dbReference type="InterPro" id="IPR045049">
    <property type="entry name" value="Pcy1-like"/>
</dbReference>
<dbReference type="Pfam" id="PF01467">
    <property type="entry name" value="CTP_transf_like"/>
    <property type="match status" value="1"/>
</dbReference>
<feature type="domain" description="Cytidyltransferase-like" evidence="2">
    <location>
        <begin position="8"/>
        <end position="137"/>
    </location>
</feature>
<dbReference type="PANTHER" id="PTHR10739:SF13">
    <property type="entry name" value="CHOLINE-PHOSPHATE CYTIDYLYLTRANSFERASE"/>
    <property type="match status" value="1"/>
</dbReference>
<dbReference type="SUPFAM" id="SSF52374">
    <property type="entry name" value="Nucleotidylyl transferase"/>
    <property type="match status" value="1"/>
</dbReference>
<sequence length="143" mass="16937">MVEKKIIYIDGVFDLFHRGHLESLKKAKNFLNDPDNTYLIVGVVSDIDCESYKRKPIISENDRVEIIKSINLVDQVIFPCPLYSSLEFIKKYNIDIIVHGFSNENDRQNQDKFFFEIKDYFKEIEYYDKISTTDIINKIKNLN</sequence>
<dbReference type="GO" id="GO:0006646">
    <property type="term" value="P:phosphatidylethanolamine biosynthetic process"/>
    <property type="evidence" value="ECO:0007669"/>
    <property type="project" value="UniProtKB-UniPathway"/>
</dbReference>
<protein>
    <recommendedName>
        <fullName evidence="1">choline-phosphate cytidylyltransferase</fullName>
        <ecNumber evidence="1">2.7.7.15</ecNumber>
    </recommendedName>
</protein>
<dbReference type="EC" id="2.7.7.15" evidence="1"/>